<dbReference type="InterPro" id="IPR015421">
    <property type="entry name" value="PyrdxlP-dep_Trfase_major"/>
</dbReference>
<dbReference type="GO" id="GO:0004372">
    <property type="term" value="F:glycine hydroxymethyltransferase activity"/>
    <property type="evidence" value="ECO:0007669"/>
    <property type="project" value="InterPro"/>
</dbReference>
<dbReference type="PROSITE" id="PS00096">
    <property type="entry name" value="SHMT"/>
    <property type="match status" value="1"/>
</dbReference>
<dbReference type="InterPro" id="IPR015422">
    <property type="entry name" value="PyrdxlP-dep_Trfase_small"/>
</dbReference>
<dbReference type="PANTHER" id="PTHR11680">
    <property type="entry name" value="SERINE HYDROXYMETHYLTRANSFERASE"/>
    <property type="match status" value="1"/>
</dbReference>
<feature type="domain" description="Serine hydroxymethyltransferase-like" evidence="9">
    <location>
        <begin position="6"/>
        <end position="380"/>
    </location>
</feature>
<dbReference type="CDD" id="cd00378">
    <property type="entry name" value="SHMT"/>
    <property type="match status" value="1"/>
</dbReference>
<dbReference type="InterPro" id="IPR001085">
    <property type="entry name" value="Ser_HO-MeTrfase"/>
</dbReference>
<dbReference type="Gene3D" id="3.40.640.10">
    <property type="entry name" value="Type I PLP-dependent aspartate aminotransferase-like (Major domain)"/>
    <property type="match status" value="1"/>
</dbReference>
<evidence type="ECO:0000256" key="7">
    <source>
        <dbReference type="ARBA" id="ARBA00022679"/>
    </source>
</evidence>
<keyword evidence="5" id="KW-0963">Cytoplasm</keyword>
<evidence type="ECO:0000256" key="6">
    <source>
        <dbReference type="ARBA" id="ARBA00022563"/>
    </source>
</evidence>
<dbReference type="Gene3D" id="3.90.1150.10">
    <property type="entry name" value="Aspartate Aminotransferase, domain 1"/>
    <property type="match status" value="1"/>
</dbReference>
<dbReference type="GO" id="GO:0035999">
    <property type="term" value="P:tetrahydrofolate interconversion"/>
    <property type="evidence" value="ECO:0007669"/>
    <property type="project" value="InterPro"/>
</dbReference>
<dbReference type="GO" id="GO:0005829">
    <property type="term" value="C:cytosol"/>
    <property type="evidence" value="ECO:0007669"/>
    <property type="project" value="TreeGrafter"/>
</dbReference>
<keyword evidence="7" id="KW-0808">Transferase</keyword>
<comment type="cofactor">
    <cofactor evidence="1">
        <name>pyridoxal 5'-phosphate</name>
        <dbReference type="ChEBI" id="CHEBI:597326"/>
    </cofactor>
</comment>
<proteinExistence type="inferred from homology"/>
<dbReference type="InterPro" id="IPR015424">
    <property type="entry name" value="PyrdxlP-dep_Trfase"/>
</dbReference>
<gene>
    <name evidence="10" type="ORF">METZ01_LOCUS56313</name>
</gene>
<comment type="subunit">
    <text evidence="4">Homodimer.</text>
</comment>
<evidence type="ECO:0000256" key="5">
    <source>
        <dbReference type="ARBA" id="ARBA00022490"/>
    </source>
</evidence>
<evidence type="ECO:0000256" key="4">
    <source>
        <dbReference type="ARBA" id="ARBA00011738"/>
    </source>
</evidence>
<reference evidence="10" key="1">
    <citation type="submission" date="2018-05" db="EMBL/GenBank/DDBJ databases">
        <authorList>
            <person name="Lanie J.A."/>
            <person name="Ng W.-L."/>
            <person name="Kazmierczak K.M."/>
            <person name="Andrzejewski T.M."/>
            <person name="Davidsen T.M."/>
            <person name="Wayne K.J."/>
            <person name="Tettelin H."/>
            <person name="Glass J.I."/>
            <person name="Rusch D."/>
            <person name="Podicherti R."/>
            <person name="Tsui H.-C.T."/>
            <person name="Winkler M.E."/>
        </authorList>
    </citation>
    <scope>NUCLEOTIDE SEQUENCE</scope>
</reference>
<keyword evidence="6" id="KW-0554">One-carbon metabolism</keyword>
<dbReference type="SUPFAM" id="SSF53383">
    <property type="entry name" value="PLP-dependent transferases"/>
    <property type="match status" value="1"/>
</dbReference>
<organism evidence="10">
    <name type="scientific">marine metagenome</name>
    <dbReference type="NCBI Taxonomy" id="408172"/>
    <lineage>
        <taxon>unclassified sequences</taxon>
        <taxon>metagenomes</taxon>
        <taxon>ecological metagenomes</taxon>
    </lineage>
</organism>
<evidence type="ECO:0000256" key="8">
    <source>
        <dbReference type="ARBA" id="ARBA00022898"/>
    </source>
</evidence>
<dbReference type="InterPro" id="IPR019798">
    <property type="entry name" value="Ser_HO-MeTrfase_PLP_BS"/>
</dbReference>
<evidence type="ECO:0000256" key="1">
    <source>
        <dbReference type="ARBA" id="ARBA00001933"/>
    </source>
</evidence>
<sequence>MPTVATCDPEIAQVIENEQRRQRHQLVMIASENYTSAAVLETTGSVLTNKYAEGYPGRRYYAGCENVDVSEQLAIDRAKQLFGAEHANVQPHSGAQANMAAFFSLVNPGDRIMGMSLNHGGHLTHGSPVNFSGKLYEFGFYGVNADTEALDYAEVQRQAEEFKPAIIIAGYTAYPMEIDFKRFRDIADSINAILLVDMAHIAGLIAGGVHPSPVGYADIVTSTTHKTLRGPRGAMALTTAALSRKYNSAVFPNMQGGPMQHAIAGKAVAFREAMQPEFKKYARQVVQNAQALASGLSAAGLRIVAGGTENHMLLVDTRAIGLTGRQAEEALIAAGLVVNKNTIPFDPESPMVTSGIRIGTPALTSRDLKAADMENVAGYIIEALDARDNEDKLANIGVEVAKFASHFPVPGLDL</sequence>
<dbReference type="AlphaFoldDB" id="A0A381SJ58"/>
<dbReference type="InterPro" id="IPR039429">
    <property type="entry name" value="SHMT-like_dom"/>
</dbReference>
<evidence type="ECO:0000256" key="3">
    <source>
        <dbReference type="ARBA" id="ARBA00006376"/>
    </source>
</evidence>
<dbReference type="HAMAP" id="MF_00051">
    <property type="entry name" value="SHMT"/>
    <property type="match status" value="1"/>
</dbReference>
<dbReference type="GO" id="GO:0019264">
    <property type="term" value="P:glycine biosynthetic process from serine"/>
    <property type="evidence" value="ECO:0007669"/>
    <property type="project" value="InterPro"/>
</dbReference>
<dbReference type="PIRSF" id="PIRSF000412">
    <property type="entry name" value="SHMT"/>
    <property type="match status" value="1"/>
</dbReference>
<protein>
    <recommendedName>
        <fullName evidence="9">Serine hydroxymethyltransferase-like domain-containing protein</fullName>
    </recommendedName>
</protein>
<name>A0A381SJ58_9ZZZZ</name>
<evidence type="ECO:0000313" key="10">
    <source>
        <dbReference type="EMBL" id="SVA03459.1"/>
    </source>
</evidence>
<accession>A0A381SJ58</accession>
<comment type="similarity">
    <text evidence="3">Belongs to the SHMT family.</text>
</comment>
<keyword evidence="8" id="KW-0663">Pyridoxal phosphate</keyword>
<evidence type="ECO:0000256" key="2">
    <source>
        <dbReference type="ARBA" id="ARBA00004496"/>
    </source>
</evidence>
<dbReference type="FunFam" id="3.40.640.10:FF:000001">
    <property type="entry name" value="Serine hydroxymethyltransferase"/>
    <property type="match status" value="1"/>
</dbReference>
<evidence type="ECO:0000259" key="9">
    <source>
        <dbReference type="Pfam" id="PF00464"/>
    </source>
</evidence>
<dbReference type="PANTHER" id="PTHR11680:SF35">
    <property type="entry name" value="SERINE HYDROXYMETHYLTRANSFERASE 1"/>
    <property type="match status" value="1"/>
</dbReference>
<comment type="subcellular location">
    <subcellularLocation>
        <location evidence="2">Cytoplasm</location>
    </subcellularLocation>
</comment>
<dbReference type="NCBIfam" id="NF000586">
    <property type="entry name" value="PRK00011.1"/>
    <property type="match status" value="1"/>
</dbReference>
<dbReference type="GO" id="GO:0030170">
    <property type="term" value="F:pyridoxal phosphate binding"/>
    <property type="evidence" value="ECO:0007669"/>
    <property type="project" value="InterPro"/>
</dbReference>
<dbReference type="EMBL" id="UINC01003112">
    <property type="protein sequence ID" value="SVA03459.1"/>
    <property type="molecule type" value="Genomic_DNA"/>
</dbReference>
<dbReference type="InterPro" id="IPR049943">
    <property type="entry name" value="Ser_HO-MeTrfase-like"/>
</dbReference>
<dbReference type="Pfam" id="PF00464">
    <property type="entry name" value="SHMT"/>
    <property type="match status" value="1"/>
</dbReference>